<dbReference type="Proteomes" id="UP000279384">
    <property type="component" value="Unassembled WGS sequence"/>
</dbReference>
<dbReference type="SUPFAM" id="SSF82784">
    <property type="entry name" value="OsmC-like"/>
    <property type="match status" value="1"/>
</dbReference>
<evidence type="ECO:0000313" key="2">
    <source>
        <dbReference type="Proteomes" id="UP000279384"/>
    </source>
</evidence>
<name>A0A495BLY5_VOGIN</name>
<dbReference type="RefSeq" id="WP_120809702.1">
    <property type="nucleotide sequence ID" value="NZ_JAYRSL010000012.1"/>
</dbReference>
<reference evidence="1 2" key="1">
    <citation type="submission" date="2018-10" db="EMBL/GenBank/DDBJ databases">
        <title>Genomic Encyclopedia of Type Strains, Phase IV (KMG-IV): sequencing the most valuable type-strain genomes for metagenomic binning, comparative biology and taxonomic classification.</title>
        <authorList>
            <person name="Goeker M."/>
        </authorList>
    </citation>
    <scope>NUCLEOTIDE SEQUENCE [LARGE SCALE GENOMIC DNA]</scope>
    <source>
        <strain evidence="1 2">DSM 3303</strain>
    </source>
</reference>
<dbReference type="InterPro" id="IPR003718">
    <property type="entry name" value="OsmC/Ohr_fam"/>
</dbReference>
<comment type="caution">
    <text evidence="1">The sequence shown here is derived from an EMBL/GenBank/DDBJ whole genome shotgun (WGS) entry which is preliminary data.</text>
</comment>
<proteinExistence type="predicted"/>
<dbReference type="Gene3D" id="3.30.300.20">
    <property type="match status" value="1"/>
</dbReference>
<dbReference type="AlphaFoldDB" id="A0A495BLY5"/>
<evidence type="ECO:0000313" key="1">
    <source>
        <dbReference type="EMBL" id="RKQ61013.1"/>
    </source>
</evidence>
<gene>
    <name evidence="1" type="ORF">C8E02_0778</name>
</gene>
<accession>A0A495BLY5</accession>
<organism evidence="1 2">
    <name type="scientific">Vogesella indigofera</name>
    <name type="common">Pseudomonas indigofera</name>
    <dbReference type="NCBI Taxonomy" id="45465"/>
    <lineage>
        <taxon>Bacteria</taxon>
        <taxon>Pseudomonadati</taxon>
        <taxon>Pseudomonadota</taxon>
        <taxon>Betaproteobacteria</taxon>
        <taxon>Neisseriales</taxon>
        <taxon>Chromobacteriaceae</taxon>
        <taxon>Vogesella</taxon>
    </lineage>
</organism>
<dbReference type="InterPro" id="IPR036102">
    <property type="entry name" value="OsmC/Ohrsf"/>
</dbReference>
<sequence>MSDQEQEIVRLTQIDNYRFDNRFEGGDYQLLTDEPAPLGDNSGPSPSQLLVAAAANCLCASLLFSSRKFHLDVAPLSCEAVATIGRNERKRLRVTRIDVTLQCGKPVQGQPNLERLLSSFEDFCTVSQSIGQSITIALTVLDQDGTVLKSPAA</sequence>
<dbReference type="Pfam" id="PF02566">
    <property type="entry name" value="OsmC"/>
    <property type="match status" value="1"/>
</dbReference>
<dbReference type="EMBL" id="RBID01000011">
    <property type="protein sequence ID" value="RKQ61013.1"/>
    <property type="molecule type" value="Genomic_DNA"/>
</dbReference>
<dbReference type="InterPro" id="IPR015946">
    <property type="entry name" value="KH_dom-like_a/b"/>
</dbReference>
<protein>
    <submittedName>
        <fullName evidence="1">Putative OsmC-like protein</fullName>
    </submittedName>
</protein>